<proteinExistence type="predicted"/>
<dbReference type="OrthoDB" id="542135at2759"/>
<keyword evidence="3" id="KW-1185">Reference proteome</keyword>
<protein>
    <submittedName>
        <fullName evidence="2">Non-specific lipid-transfer protein</fullName>
    </submittedName>
</protein>
<dbReference type="PIRSF" id="PIRSF000429">
    <property type="entry name" value="Ac-CoA_Ac_transf"/>
    <property type="match status" value="1"/>
</dbReference>
<reference evidence="2" key="1">
    <citation type="submission" date="2020-06" db="EMBL/GenBank/DDBJ databases">
        <authorList>
            <consortium name="Plant Systems Biology data submission"/>
        </authorList>
    </citation>
    <scope>NUCLEOTIDE SEQUENCE</scope>
    <source>
        <strain evidence="2">D6</strain>
    </source>
</reference>
<dbReference type="Gene3D" id="3.40.47.10">
    <property type="match status" value="1"/>
</dbReference>
<dbReference type="InterPro" id="IPR002155">
    <property type="entry name" value="Thiolase"/>
</dbReference>
<dbReference type="InterPro" id="IPR055140">
    <property type="entry name" value="Thiolase_C_2"/>
</dbReference>
<dbReference type="PANTHER" id="PTHR42870:SF2">
    <property type="entry name" value="LIPID-TRANSFER PROTEIN, PUTATIVE-RELATED"/>
    <property type="match status" value="1"/>
</dbReference>
<dbReference type="PANTHER" id="PTHR42870">
    <property type="entry name" value="ACETYL-COA C-ACETYLTRANSFERASE"/>
    <property type="match status" value="1"/>
</dbReference>
<comment type="caution">
    <text evidence="2">The sequence shown here is derived from an EMBL/GenBank/DDBJ whole genome shotgun (WGS) entry which is preliminary data.</text>
</comment>
<feature type="domain" description="Thiolase C-terminal" evidence="1">
    <location>
        <begin position="287"/>
        <end position="428"/>
    </location>
</feature>
<accession>A0A9N8EXR5</accession>
<dbReference type="Proteomes" id="UP001153069">
    <property type="component" value="Unassembled WGS sequence"/>
</dbReference>
<evidence type="ECO:0000259" key="1">
    <source>
        <dbReference type="Pfam" id="PF22691"/>
    </source>
</evidence>
<dbReference type="CDD" id="cd00829">
    <property type="entry name" value="SCP-x_thiolase"/>
    <property type="match status" value="1"/>
</dbReference>
<organism evidence="2 3">
    <name type="scientific">Seminavis robusta</name>
    <dbReference type="NCBI Taxonomy" id="568900"/>
    <lineage>
        <taxon>Eukaryota</taxon>
        <taxon>Sar</taxon>
        <taxon>Stramenopiles</taxon>
        <taxon>Ochrophyta</taxon>
        <taxon>Bacillariophyta</taxon>
        <taxon>Bacillariophyceae</taxon>
        <taxon>Bacillariophycidae</taxon>
        <taxon>Naviculales</taxon>
        <taxon>Naviculaceae</taxon>
        <taxon>Seminavis</taxon>
    </lineage>
</organism>
<name>A0A9N8EXR5_9STRA</name>
<evidence type="ECO:0000313" key="3">
    <source>
        <dbReference type="Proteomes" id="UP001153069"/>
    </source>
</evidence>
<dbReference type="InterPro" id="IPR016039">
    <property type="entry name" value="Thiolase-like"/>
</dbReference>
<dbReference type="AlphaFoldDB" id="A0A9N8EXR5"/>
<dbReference type="SUPFAM" id="SSF53901">
    <property type="entry name" value="Thiolase-like"/>
    <property type="match status" value="2"/>
</dbReference>
<evidence type="ECO:0000313" key="2">
    <source>
        <dbReference type="EMBL" id="CAB9526685.1"/>
    </source>
</evidence>
<dbReference type="EMBL" id="CAICTM010001867">
    <property type="protein sequence ID" value="CAB9526685.1"/>
    <property type="molecule type" value="Genomic_DNA"/>
</dbReference>
<dbReference type="GO" id="GO:0016747">
    <property type="term" value="F:acyltransferase activity, transferring groups other than amino-acyl groups"/>
    <property type="evidence" value="ECO:0007669"/>
    <property type="project" value="InterPro"/>
</dbReference>
<dbReference type="Pfam" id="PF22691">
    <property type="entry name" value="Thiolase_C_1"/>
    <property type="match status" value="1"/>
</dbReference>
<gene>
    <name evidence="2" type="ORF">SEMRO_1869_G302660.1</name>
</gene>
<sequence>MVFHTLAGKVVTGLPRQAVIVGAKGLVRRGRTSKPSSTTDMIRQVLTDALEESNLSTRDLEGLIAVPSLQENHFMEAHYQATSLDLFSTSIEEDRPLRCKTIDTGGAGPVSAVLEAQRMIQHEGLECVAVVAADCVGSMDSTSFLAKADEIFLKHGKLPSPAIPNGYDRVTKYQMETFGLTRDQLRMVVCLQSFHAGKHKDSLFYHKEKGKAYSSLLEVKESPSVTPNISLMECARRADGAACLILSSNRYLKRRGLYEKGMVTVIGTGESSGPLFPPEVMNETPFSCEEAMVYAYEAAGNLTADDIDFFGLYDCFPICLVRALEASGLCSKGTAGDYIESQYTRMMKAMGDGKEDQLLEDPDFFPVNTHGGLLCYGAPWEVPAMYHIIEAIHQLRGNAHGRQIENCRRALVYANGGIFSASAVAIFAKSL</sequence>